<dbReference type="SUPFAM" id="SSF52058">
    <property type="entry name" value="L domain-like"/>
    <property type="match status" value="1"/>
</dbReference>
<organism evidence="1 2">
    <name type="scientific">Paspalum notatum var. saurae</name>
    <dbReference type="NCBI Taxonomy" id="547442"/>
    <lineage>
        <taxon>Eukaryota</taxon>
        <taxon>Viridiplantae</taxon>
        <taxon>Streptophyta</taxon>
        <taxon>Embryophyta</taxon>
        <taxon>Tracheophyta</taxon>
        <taxon>Spermatophyta</taxon>
        <taxon>Magnoliopsida</taxon>
        <taxon>Liliopsida</taxon>
        <taxon>Poales</taxon>
        <taxon>Poaceae</taxon>
        <taxon>PACMAD clade</taxon>
        <taxon>Panicoideae</taxon>
        <taxon>Andropogonodae</taxon>
        <taxon>Paspaleae</taxon>
        <taxon>Paspalinae</taxon>
        <taxon>Paspalum</taxon>
    </lineage>
</organism>
<proteinExistence type="predicted"/>
<evidence type="ECO:0000313" key="1">
    <source>
        <dbReference type="EMBL" id="WVZ48922.1"/>
    </source>
</evidence>
<dbReference type="EMBL" id="CP144745">
    <property type="protein sequence ID" value="WVZ48922.1"/>
    <property type="molecule type" value="Genomic_DNA"/>
</dbReference>
<accession>A0AAQ3PL83</accession>
<dbReference type="PANTHER" id="PTHR36766">
    <property type="entry name" value="PLANT BROAD-SPECTRUM MILDEW RESISTANCE PROTEIN RPW8"/>
    <property type="match status" value="1"/>
</dbReference>
<dbReference type="InterPro" id="IPR032675">
    <property type="entry name" value="LRR_dom_sf"/>
</dbReference>
<sequence>MLTELSIPHQMSQLGAGGHMTSLSTLLLRDIKVDGNIQAELEQMSCLTKLSLHRCVGFFSQPPPSLRAPPEAVMWVCFGHQLQSLAIKNCDELVYWPEKEFQSLVSLRRLEILWCHSLIGYAPPPDDHQKQRRSSLESQRKPTAAPSRVSIHIWLRQSYVFNFNATSALKTMSVDFCNKLESLFSIGNKQQASRSSNDTGTTSSDVMTSAAKDINTTTNLLPPSSLEYLNIRDCERLSEVLSFPSSLSGQLDALRGLTITGCPELRLLESCMIQFPALEEFYLLDCKSLVSLPSGPQDYPSLGRLVIKDCPGIKSLPRALRQRLEGLDYKDLDAHHHQGLLVRLCSKLPPPWLC</sequence>
<evidence type="ECO:0000313" key="2">
    <source>
        <dbReference type="Proteomes" id="UP001341281"/>
    </source>
</evidence>
<dbReference type="Gene3D" id="3.80.10.10">
    <property type="entry name" value="Ribonuclease Inhibitor"/>
    <property type="match status" value="2"/>
</dbReference>
<protein>
    <submittedName>
        <fullName evidence="1">Uncharacterized protein</fullName>
    </submittedName>
</protein>
<keyword evidence="2" id="KW-1185">Reference proteome</keyword>
<dbReference type="Proteomes" id="UP001341281">
    <property type="component" value="Chromosome 01"/>
</dbReference>
<gene>
    <name evidence="1" type="ORF">U9M48_000313</name>
</gene>
<dbReference type="PANTHER" id="PTHR36766:SF36">
    <property type="entry name" value="AAA+ ATPASE DOMAIN-CONTAINING PROTEIN"/>
    <property type="match status" value="1"/>
</dbReference>
<name>A0AAQ3PL83_PASNO</name>
<reference evidence="1 2" key="1">
    <citation type="submission" date="2024-02" db="EMBL/GenBank/DDBJ databases">
        <title>High-quality chromosome-scale genome assembly of Pensacola bahiagrass (Paspalum notatum Flugge var. saurae).</title>
        <authorList>
            <person name="Vega J.M."/>
            <person name="Podio M."/>
            <person name="Orjuela J."/>
            <person name="Siena L.A."/>
            <person name="Pessino S.C."/>
            <person name="Combes M.C."/>
            <person name="Mariac C."/>
            <person name="Albertini E."/>
            <person name="Pupilli F."/>
            <person name="Ortiz J.P.A."/>
            <person name="Leblanc O."/>
        </authorList>
    </citation>
    <scope>NUCLEOTIDE SEQUENCE [LARGE SCALE GENOMIC DNA]</scope>
    <source>
        <strain evidence="1">R1</strain>
        <tissue evidence="1">Leaf</tissue>
    </source>
</reference>
<dbReference type="AlphaFoldDB" id="A0AAQ3PL83"/>